<protein>
    <submittedName>
        <fullName evidence="3">Uncharacterized protein</fullName>
    </submittedName>
</protein>
<evidence type="ECO:0000313" key="4">
    <source>
        <dbReference type="Proteomes" id="UP000007013"/>
    </source>
</evidence>
<feature type="transmembrane region" description="Helical" evidence="1">
    <location>
        <begin position="39"/>
        <end position="64"/>
    </location>
</feature>
<reference evidence="3 4" key="1">
    <citation type="journal article" date="2011" name="J. Bacteriol.">
        <title>Genome sequence of the verrucomicrobium Opitutus terrae PB90-1, an abundant inhabitant of rice paddy soil ecosystems.</title>
        <authorList>
            <person name="van Passel M.W."/>
            <person name="Kant R."/>
            <person name="Palva A."/>
            <person name="Copeland A."/>
            <person name="Lucas S."/>
            <person name="Lapidus A."/>
            <person name="Glavina del Rio T."/>
            <person name="Pitluck S."/>
            <person name="Goltsman E."/>
            <person name="Clum A."/>
            <person name="Sun H."/>
            <person name="Schmutz J."/>
            <person name="Larimer F.W."/>
            <person name="Land M.L."/>
            <person name="Hauser L."/>
            <person name="Kyrpides N."/>
            <person name="Mikhailova N."/>
            <person name="Richardson P.P."/>
            <person name="Janssen P.H."/>
            <person name="de Vos W.M."/>
            <person name="Smidt H."/>
        </authorList>
    </citation>
    <scope>NUCLEOTIDE SEQUENCE [LARGE SCALE GENOMIC DNA]</scope>
    <source>
        <strain evidence="4">DSM 11246 / JCM 15787 / PB90-1</strain>
    </source>
</reference>
<keyword evidence="1" id="KW-1133">Transmembrane helix</keyword>
<dbReference type="HOGENOM" id="CLU_2618573_0_0_0"/>
<proteinExistence type="predicted"/>
<evidence type="ECO:0000256" key="2">
    <source>
        <dbReference type="SAM" id="SignalP"/>
    </source>
</evidence>
<keyword evidence="1" id="KW-0472">Membrane</keyword>
<feature type="chain" id="PRO_5002774280" evidence="2">
    <location>
        <begin position="24"/>
        <end position="78"/>
    </location>
</feature>
<keyword evidence="2" id="KW-0732">Signal</keyword>
<dbReference type="EMBL" id="CP001032">
    <property type="protein sequence ID" value="ACB77484.1"/>
    <property type="molecule type" value="Genomic_DNA"/>
</dbReference>
<name>B1ZNZ5_OPITP</name>
<gene>
    <name evidence="3" type="ordered locus">Oter_4211</name>
</gene>
<dbReference type="Proteomes" id="UP000007013">
    <property type="component" value="Chromosome"/>
</dbReference>
<evidence type="ECO:0000256" key="1">
    <source>
        <dbReference type="SAM" id="Phobius"/>
    </source>
</evidence>
<dbReference type="STRING" id="452637.Oter_4211"/>
<dbReference type="AlphaFoldDB" id="B1ZNZ5"/>
<evidence type="ECO:0000313" key="3">
    <source>
        <dbReference type="EMBL" id="ACB77484.1"/>
    </source>
</evidence>
<keyword evidence="1" id="KW-0812">Transmembrane</keyword>
<feature type="signal peptide" evidence="2">
    <location>
        <begin position="1"/>
        <end position="23"/>
    </location>
</feature>
<sequence length="78" mass="8488">MHSSLRPFVGGVLLAALPALAHAHPGHDDPEITWDFSHLVAHPLATIGCLLVIAGGIWLAWHFARRSAKPPRPRTDSR</sequence>
<keyword evidence="4" id="KW-1185">Reference proteome</keyword>
<dbReference type="RefSeq" id="WP_012377012.1">
    <property type="nucleotide sequence ID" value="NC_010571.1"/>
</dbReference>
<dbReference type="KEGG" id="ote:Oter_4211"/>
<dbReference type="OrthoDB" id="8777999at2"/>
<organism evidence="3 4">
    <name type="scientific">Opitutus terrae (strain DSM 11246 / JCM 15787 / PB90-1)</name>
    <dbReference type="NCBI Taxonomy" id="452637"/>
    <lineage>
        <taxon>Bacteria</taxon>
        <taxon>Pseudomonadati</taxon>
        <taxon>Verrucomicrobiota</taxon>
        <taxon>Opitutia</taxon>
        <taxon>Opitutales</taxon>
        <taxon>Opitutaceae</taxon>
        <taxon>Opitutus</taxon>
    </lineage>
</organism>
<accession>B1ZNZ5</accession>